<dbReference type="EMBL" id="LBPO01000003">
    <property type="protein sequence ID" value="KKP59341.1"/>
    <property type="molecule type" value="Genomic_DNA"/>
</dbReference>
<keyword evidence="1" id="KW-1133">Transmembrane helix</keyword>
<organism evidence="2 3">
    <name type="scientific">Candidatus Magasanikbacteria bacterium GW2011_GWC2_34_16</name>
    <dbReference type="NCBI Taxonomy" id="1619045"/>
    <lineage>
        <taxon>Bacteria</taxon>
        <taxon>Candidatus Magasanikiibacteriota</taxon>
    </lineage>
</organism>
<evidence type="ECO:0000313" key="2">
    <source>
        <dbReference type="EMBL" id="KKP59341.1"/>
    </source>
</evidence>
<keyword evidence="1" id="KW-0472">Membrane</keyword>
<sequence length="198" mass="21600">MLSLRARLFIIISLVVLFILGISLLLIIARKNPTPTVVPGGNEQVNTISINNGVTLAQNGVTVTPPSGAVIKPATPLEAEQNAVKQLARIFLERYSTYSTDNDYQNITDVQELVTPEMWIKISARMKTAPTAGSFVGVTTNVISMDLGDWSADKAMVVLKTNSVEEKNSITSSTYQTVQVFLVKTGDNWLVEKFAIVK</sequence>
<comment type="caution">
    <text evidence="2">The sequence shown here is derived from an EMBL/GenBank/DDBJ whole genome shotgun (WGS) entry which is preliminary data.</text>
</comment>
<protein>
    <submittedName>
        <fullName evidence="2">Uncharacterized protein</fullName>
    </submittedName>
</protein>
<name>A0A0G0B6J9_9BACT</name>
<evidence type="ECO:0000256" key="1">
    <source>
        <dbReference type="SAM" id="Phobius"/>
    </source>
</evidence>
<dbReference type="AlphaFoldDB" id="A0A0G0B6J9"/>
<dbReference type="Proteomes" id="UP000034927">
    <property type="component" value="Unassembled WGS sequence"/>
</dbReference>
<reference evidence="2 3" key="1">
    <citation type="journal article" date="2015" name="Nature">
        <title>rRNA introns, odd ribosomes, and small enigmatic genomes across a large radiation of phyla.</title>
        <authorList>
            <person name="Brown C.T."/>
            <person name="Hug L.A."/>
            <person name="Thomas B.C."/>
            <person name="Sharon I."/>
            <person name="Castelle C.J."/>
            <person name="Singh A."/>
            <person name="Wilkins M.J."/>
            <person name="Williams K.H."/>
            <person name="Banfield J.F."/>
        </authorList>
    </citation>
    <scope>NUCLEOTIDE SEQUENCE [LARGE SCALE GENOMIC DNA]</scope>
</reference>
<keyword evidence="1" id="KW-0812">Transmembrane</keyword>
<feature type="transmembrane region" description="Helical" evidence="1">
    <location>
        <begin position="6"/>
        <end position="29"/>
    </location>
</feature>
<gene>
    <name evidence="2" type="ORF">UR53_C0003G0003</name>
</gene>
<proteinExistence type="predicted"/>
<evidence type="ECO:0000313" key="3">
    <source>
        <dbReference type="Proteomes" id="UP000034927"/>
    </source>
</evidence>
<accession>A0A0G0B6J9</accession>